<evidence type="ECO:0000256" key="8">
    <source>
        <dbReference type="SAM" id="Phobius"/>
    </source>
</evidence>
<evidence type="ECO:0000256" key="1">
    <source>
        <dbReference type="ARBA" id="ARBA00004141"/>
    </source>
</evidence>
<feature type="compositionally biased region" description="Basic and acidic residues" evidence="7">
    <location>
        <begin position="302"/>
        <end position="314"/>
    </location>
</feature>
<dbReference type="EMBL" id="CACVBM020001473">
    <property type="protein sequence ID" value="CAA7051359.1"/>
    <property type="molecule type" value="Genomic_DNA"/>
</dbReference>
<dbReference type="AlphaFoldDB" id="A0A6D2KV93"/>
<dbReference type="Proteomes" id="UP000467841">
    <property type="component" value="Unassembled WGS sequence"/>
</dbReference>
<comment type="caution">
    <text evidence="10">The sequence shown here is derived from an EMBL/GenBank/DDBJ whole genome shotgun (WGS) entry which is preliminary data.</text>
</comment>
<evidence type="ECO:0000256" key="5">
    <source>
        <dbReference type="ARBA" id="ARBA00022989"/>
    </source>
</evidence>
<evidence type="ECO:0000256" key="2">
    <source>
        <dbReference type="ARBA" id="ARBA00008816"/>
    </source>
</evidence>
<dbReference type="GO" id="GO:0006644">
    <property type="term" value="P:phospholipid metabolic process"/>
    <property type="evidence" value="ECO:0007669"/>
    <property type="project" value="InterPro"/>
</dbReference>
<feature type="transmembrane region" description="Helical" evidence="8">
    <location>
        <begin position="195"/>
        <end position="214"/>
    </location>
</feature>
<evidence type="ECO:0000256" key="6">
    <source>
        <dbReference type="ARBA" id="ARBA00023136"/>
    </source>
</evidence>
<comment type="similarity">
    <text evidence="2">Belongs to the PA-phosphatase related phosphoesterase family.</text>
</comment>
<dbReference type="SMART" id="SM00014">
    <property type="entry name" value="acidPPc"/>
    <property type="match status" value="1"/>
</dbReference>
<feature type="transmembrane region" description="Helical" evidence="8">
    <location>
        <begin position="66"/>
        <end position="89"/>
    </location>
</feature>
<evidence type="ECO:0000313" key="11">
    <source>
        <dbReference type="Proteomes" id="UP000467841"/>
    </source>
</evidence>
<dbReference type="GO" id="GO:0016020">
    <property type="term" value="C:membrane"/>
    <property type="evidence" value="ECO:0007669"/>
    <property type="project" value="UniProtKB-SubCell"/>
</dbReference>
<dbReference type="InterPro" id="IPR000326">
    <property type="entry name" value="PAP2/HPO"/>
</dbReference>
<feature type="domain" description="Phosphatidic acid phosphatase type 2/haloperoxidase" evidence="9">
    <location>
        <begin position="100"/>
        <end position="241"/>
    </location>
</feature>
<dbReference type="GO" id="GO:0046839">
    <property type="term" value="P:phospholipid dephosphorylation"/>
    <property type="evidence" value="ECO:0007669"/>
    <property type="project" value="TreeGrafter"/>
</dbReference>
<dbReference type="SUPFAM" id="SSF48317">
    <property type="entry name" value="Acid phosphatase/Vanadium-dependent haloperoxidase"/>
    <property type="match status" value="1"/>
</dbReference>
<reference evidence="10" key="1">
    <citation type="submission" date="2020-01" db="EMBL/GenBank/DDBJ databases">
        <authorList>
            <person name="Mishra B."/>
        </authorList>
    </citation>
    <scope>NUCLEOTIDE SEQUENCE [LARGE SCALE GENOMIC DNA]</scope>
</reference>
<keyword evidence="3 8" id="KW-0812">Transmembrane</keyword>
<dbReference type="InterPro" id="IPR043216">
    <property type="entry name" value="PAP-like"/>
</dbReference>
<evidence type="ECO:0000313" key="10">
    <source>
        <dbReference type="EMBL" id="CAA7051359.1"/>
    </source>
</evidence>
<dbReference type="GO" id="GO:0008195">
    <property type="term" value="F:phosphatidate phosphatase activity"/>
    <property type="evidence" value="ECO:0007669"/>
    <property type="project" value="TreeGrafter"/>
</dbReference>
<keyword evidence="6 8" id="KW-0472">Membrane</keyword>
<dbReference type="FunFam" id="1.20.144.10:FF:000001">
    <property type="entry name" value="Lipid phosphate phosphatase 2"/>
    <property type="match status" value="1"/>
</dbReference>
<protein>
    <recommendedName>
        <fullName evidence="9">Phosphatidic acid phosphatase type 2/haloperoxidase domain-containing protein</fullName>
    </recommendedName>
</protein>
<keyword evidence="5 8" id="KW-1133">Transmembrane helix</keyword>
<keyword evidence="11" id="KW-1185">Reference proteome</keyword>
<proteinExistence type="inferred from homology"/>
<dbReference type="InterPro" id="IPR036938">
    <property type="entry name" value="PAP2/HPO_sf"/>
</dbReference>
<evidence type="ECO:0000256" key="7">
    <source>
        <dbReference type="SAM" id="MobiDB-lite"/>
    </source>
</evidence>
<keyword evidence="4" id="KW-0378">Hydrolase</keyword>
<dbReference type="PANTHER" id="PTHR10165">
    <property type="entry name" value="LIPID PHOSPHATE PHOSPHATASE"/>
    <property type="match status" value="1"/>
</dbReference>
<sequence>MAKIMLGSHTVKSHGWAVAREHLHDWLILVALGLIDIVLNVIEPFHRYIGPDMLTDLTFPFFHDTIPMWAVPIICVLVPICIFTVYYYFRRDVYDFHHAILGLAFSCLLTGVTTDSIKDAVGRPRPNFFYRCFPDGKPKFDKVTKDVVCHGVKKIIKEGYKSFPSGHTSWSFAGLTFLAWYLSGKIKVFDRRGHVAKLCLVLLPILFAVLIGISRVDDYWHHWTDVFAGAIIGLFIASFSYLHFFPYPYDENGWAPHAYFRMLAERGGRATVTDRGSATTMTRSSSQGMLDNDIEHGSTTLPHDRHRESTDSEY</sequence>
<feature type="transmembrane region" description="Helical" evidence="8">
    <location>
        <begin position="26"/>
        <end position="46"/>
    </location>
</feature>
<evidence type="ECO:0000256" key="3">
    <source>
        <dbReference type="ARBA" id="ARBA00022692"/>
    </source>
</evidence>
<feature type="region of interest" description="Disordered" evidence="7">
    <location>
        <begin position="271"/>
        <end position="314"/>
    </location>
</feature>
<organism evidence="10 11">
    <name type="scientific">Microthlaspi erraticum</name>
    <dbReference type="NCBI Taxonomy" id="1685480"/>
    <lineage>
        <taxon>Eukaryota</taxon>
        <taxon>Viridiplantae</taxon>
        <taxon>Streptophyta</taxon>
        <taxon>Embryophyta</taxon>
        <taxon>Tracheophyta</taxon>
        <taxon>Spermatophyta</taxon>
        <taxon>Magnoliopsida</taxon>
        <taxon>eudicotyledons</taxon>
        <taxon>Gunneridae</taxon>
        <taxon>Pentapetalae</taxon>
        <taxon>rosids</taxon>
        <taxon>malvids</taxon>
        <taxon>Brassicales</taxon>
        <taxon>Brassicaceae</taxon>
        <taxon>Coluteocarpeae</taxon>
        <taxon>Microthlaspi</taxon>
    </lineage>
</organism>
<dbReference type="OrthoDB" id="10030083at2759"/>
<evidence type="ECO:0000259" key="9">
    <source>
        <dbReference type="SMART" id="SM00014"/>
    </source>
</evidence>
<feature type="transmembrane region" description="Helical" evidence="8">
    <location>
        <begin position="226"/>
        <end position="244"/>
    </location>
</feature>
<dbReference type="Gene3D" id="1.20.144.10">
    <property type="entry name" value="Phosphatidic acid phosphatase type 2/haloperoxidase"/>
    <property type="match status" value="1"/>
</dbReference>
<comment type="subcellular location">
    <subcellularLocation>
        <location evidence="1">Membrane</location>
        <topology evidence="1">Multi-pass membrane protein</topology>
    </subcellularLocation>
</comment>
<evidence type="ECO:0000256" key="4">
    <source>
        <dbReference type="ARBA" id="ARBA00022801"/>
    </source>
</evidence>
<dbReference type="CDD" id="cd03390">
    <property type="entry name" value="PAP2_containing_1_like"/>
    <property type="match status" value="1"/>
</dbReference>
<dbReference type="Pfam" id="PF01569">
    <property type="entry name" value="PAP2"/>
    <property type="match status" value="1"/>
</dbReference>
<dbReference type="PANTHER" id="PTHR10165:SF187">
    <property type="entry name" value="LIPID PHOSPHATE PHOSPHATASE 4-RELATED"/>
    <property type="match status" value="1"/>
</dbReference>
<gene>
    <name evidence="10" type="ORF">MERR_LOCUS38594</name>
</gene>
<feature type="compositionally biased region" description="Polar residues" evidence="7">
    <location>
        <begin position="274"/>
        <end position="289"/>
    </location>
</feature>
<name>A0A6D2KV93_9BRAS</name>
<accession>A0A6D2KV93</accession>